<dbReference type="EMBL" id="CAEZWU010000083">
    <property type="protein sequence ID" value="CAB4668386.1"/>
    <property type="molecule type" value="Genomic_DNA"/>
</dbReference>
<evidence type="ECO:0000313" key="4">
    <source>
        <dbReference type="EMBL" id="CAB5065120.1"/>
    </source>
</evidence>
<sequence length="57" mass="5987">MTDSREAAVITEALGVIDKALGEMLQRELVSTGEVADLLLDVRLLLTTSATASTPEA</sequence>
<proteinExistence type="predicted"/>
<evidence type="ECO:0000313" key="1">
    <source>
        <dbReference type="EMBL" id="CAB4603670.1"/>
    </source>
</evidence>
<name>A0A6J6GTP8_9ZZZZ</name>
<protein>
    <submittedName>
        <fullName evidence="1">Unannotated protein</fullName>
    </submittedName>
</protein>
<dbReference type="EMBL" id="CAEZUN010000097">
    <property type="protein sequence ID" value="CAB4603670.1"/>
    <property type="molecule type" value="Genomic_DNA"/>
</dbReference>
<dbReference type="EMBL" id="CAFAAP010000047">
    <property type="protein sequence ID" value="CAB4798971.1"/>
    <property type="molecule type" value="Genomic_DNA"/>
</dbReference>
<dbReference type="EMBL" id="CAFBQV010000106">
    <property type="protein sequence ID" value="CAB5065120.1"/>
    <property type="molecule type" value="Genomic_DNA"/>
</dbReference>
<organism evidence="1">
    <name type="scientific">freshwater metagenome</name>
    <dbReference type="NCBI Taxonomy" id="449393"/>
    <lineage>
        <taxon>unclassified sequences</taxon>
        <taxon>metagenomes</taxon>
        <taxon>ecological metagenomes</taxon>
    </lineage>
</organism>
<reference evidence="1" key="1">
    <citation type="submission" date="2020-05" db="EMBL/GenBank/DDBJ databases">
        <authorList>
            <person name="Chiriac C."/>
            <person name="Salcher M."/>
            <person name="Ghai R."/>
            <person name="Kavagutti S V."/>
        </authorList>
    </citation>
    <scope>NUCLEOTIDE SEQUENCE</scope>
</reference>
<accession>A0A6J6GTP8</accession>
<evidence type="ECO:0000313" key="3">
    <source>
        <dbReference type="EMBL" id="CAB4798971.1"/>
    </source>
</evidence>
<dbReference type="AlphaFoldDB" id="A0A6J6GTP8"/>
<evidence type="ECO:0000313" key="2">
    <source>
        <dbReference type="EMBL" id="CAB4668386.1"/>
    </source>
</evidence>
<gene>
    <name evidence="1" type="ORF">UFOPK1826_00852</name>
    <name evidence="2" type="ORF">UFOPK2292_00674</name>
    <name evidence="3" type="ORF">UFOPK3026_00444</name>
    <name evidence="4" type="ORF">UFOPK4345_00763</name>
</gene>